<dbReference type="AlphaFoldDB" id="A0AAV0JF29"/>
<feature type="transmembrane region" description="Helical" evidence="1">
    <location>
        <begin position="12"/>
        <end position="37"/>
    </location>
</feature>
<organism evidence="2 3">
    <name type="scientific">Linum tenue</name>
    <dbReference type="NCBI Taxonomy" id="586396"/>
    <lineage>
        <taxon>Eukaryota</taxon>
        <taxon>Viridiplantae</taxon>
        <taxon>Streptophyta</taxon>
        <taxon>Embryophyta</taxon>
        <taxon>Tracheophyta</taxon>
        <taxon>Spermatophyta</taxon>
        <taxon>Magnoliopsida</taxon>
        <taxon>eudicotyledons</taxon>
        <taxon>Gunneridae</taxon>
        <taxon>Pentapetalae</taxon>
        <taxon>rosids</taxon>
        <taxon>fabids</taxon>
        <taxon>Malpighiales</taxon>
        <taxon>Linaceae</taxon>
        <taxon>Linum</taxon>
    </lineage>
</organism>
<comment type="caution">
    <text evidence="2">The sequence shown here is derived from an EMBL/GenBank/DDBJ whole genome shotgun (WGS) entry which is preliminary data.</text>
</comment>
<keyword evidence="1" id="KW-0812">Transmembrane</keyword>
<reference evidence="2" key="1">
    <citation type="submission" date="2022-08" db="EMBL/GenBank/DDBJ databases">
        <authorList>
            <person name="Gutierrez-Valencia J."/>
        </authorList>
    </citation>
    <scope>NUCLEOTIDE SEQUENCE</scope>
</reference>
<accession>A0AAV0JF29</accession>
<feature type="transmembrane region" description="Helical" evidence="1">
    <location>
        <begin position="57"/>
        <end position="75"/>
    </location>
</feature>
<dbReference type="Proteomes" id="UP001154282">
    <property type="component" value="Unassembled WGS sequence"/>
</dbReference>
<evidence type="ECO:0000313" key="3">
    <source>
        <dbReference type="Proteomes" id="UP001154282"/>
    </source>
</evidence>
<evidence type="ECO:0000256" key="1">
    <source>
        <dbReference type="SAM" id="Phobius"/>
    </source>
</evidence>
<protein>
    <submittedName>
        <fullName evidence="2">Uncharacterized protein</fullName>
    </submittedName>
</protein>
<name>A0AAV0JF29_9ROSI</name>
<dbReference type="EMBL" id="CAMGYJ010000004">
    <property type="protein sequence ID" value="CAI0407503.1"/>
    <property type="molecule type" value="Genomic_DNA"/>
</dbReference>
<keyword evidence="1" id="KW-0472">Membrane</keyword>
<sequence>MDNRKSGVSPAEAVLLGALAPGVNVSIAFCFLSQLLYLAVKLHNCFSLAFSSSDSALVLHVGFLVLIAATLFFLLSW</sequence>
<gene>
    <name evidence="2" type="ORF">LITE_LOCUS13589</name>
</gene>
<proteinExistence type="predicted"/>
<keyword evidence="1" id="KW-1133">Transmembrane helix</keyword>
<keyword evidence="3" id="KW-1185">Reference proteome</keyword>
<evidence type="ECO:0000313" key="2">
    <source>
        <dbReference type="EMBL" id="CAI0407503.1"/>
    </source>
</evidence>